<feature type="binding site" evidence="7">
    <location>
        <position position="178"/>
    </location>
    <ligand>
        <name>substrate</name>
    </ligand>
</feature>
<dbReference type="EMBL" id="DSRP01000432">
    <property type="protein sequence ID" value="HGG92534.1"/>
    <property type="molecule type" value="Genomic_DNA"/>
</dbReference>
<name>A0A7C4EM62_9BACT</name>
<protein>
    <recommendedName>
        <fullName evidence="7">tRNA N6-adenosine threonylcarbamoyltransferase</fullName>
        <ecNumber evidence="7">2.3.1.234</ecNumber>
    </recommendedName>
    <alternativeName>
        <fullName evidence="7">N6-L-threonylcarbamoyladenine synthase</fullName>
        <shortName evidence="7">t(6)A synthase</shortName>
    </alternativeName>
    <alternativeName>
        <fullName evidence="7">t(6)A37 threonylcarbamoyladenosine biosynthesis protein TsaD</fullName>
    </alternativeName>
    <alternativeName>
        <fullName evidence="7">tRNA threonylcarbamoyladenosine biosynthesis protein TsaD</fullName>
    </alternativeName>
</protein>
<feature type="domain" description="Gcp-like" evidence="8">
    <location>
        <begin position="24"/>
        <end position="317"/>
    </location>
</feature>
<comment type="similarity">
    <text evidence="7">Belongs to the KAE1 / TsaD family.</text>
</comment>
<keyword evidence="2 7" id="KW-0819">tRNA processing</keyword>
<evidence type="ECO:0000256" key="7">
    <source>
        <dbReference type="HAMAP-Rule" id="MF_01445"/>
    </source>
</evidence>
<feature type="binding site" evidence="7">
    <location>
        <position position="311"/>
    </location>
    <ligand>
        <name>Fe cation</name>
        <dbReference type="ChEBI" id="CHEBI:24875"/>
    </ligand>
</feature>
<feature type="binding site" evidence="7">
    <location>
        <position position="182"/>
    </location>
    <ligand>
        <name>substrate</name>
    </ligand>
</feature>
<feature type="binding site" evidence="7">
    <location>
        <position position="114"/>
    </location>
    <ligand>
        <name>Fe cation</name>
        <dbReference type="ChEBI" id="CHEBI:24875"/>
    </ligand>
</feature>
<evidence type="ECO:0000256" key="1">
    <source>
        <dbReference type="ARBA" id="ARBA00022679"/>
    </source>
</evidence>
<reference evidence="9" key="1">
    <citation type="journal article" date="2020" name="mSystems">
        <title>Genome- and Community-Level Interaction Insights into Carbon Utilization and Element Cycling Functions of Hydrothermarchaeota in Hydrothermal Sediment.</title>
        <authorList>
            <person name="Zhou Z."/>
            <person name="Liu Y."/>
            <person name="Xu W."/>
            <person name="Pan J."/>
            <person name="Luo Z.H."/>
            <person name="Li M."/>
        </authorList>
    </citation>
    <scope>NUCLEOTIDE SEQUENCE [LARGE SCALE GENOMIC DNA]</scope>
    <source>
        <strain evidence="9">SpSt-413</strain>
    </source>
</reference>
<dbReference type="InterPro" id="IPR043129">
    <property type="entry name" value="ATPase_NBD"/>
</dbReference>
<dbReference type="PANTHER" id="PTHR11735">
    <property type="entry name" value="TRNA N6-ADENOSINE THREONYLCARBAMOYLTRANSFERASE"/>
    <property type="match status" value="1"/>
</dbReference>
<keyword evidence="1 7" id="KW-0808">Transferase</keyword>
<evidence type="ECO:0000256" key="3">
    <source>
        <dbReference type="ARBA" id="ARBA00022723"/>
    </source>
</evidence>
<comment type="caution">
    <text evidence="9">The sequence shown here is derived from an EMBL/GenBank/DDBJ whole genome shotgun (WGS) entry which is preliminary data.</text>
</comment>
<evidence type="ECO:0000256" key="5">
    <source>
        <dbReference type="ARBA" id="ARBA00023315"/>
    </source>
</evidence>
<keyword evidence="3 7" id="KW-0479">Metal-binding</keyword>
<keyword evidence="5 7" id="KW-0012">Acyltransferase</keyword>
<dbReference type="PRINTS" id="PR00789">
    <property type="entry name" value="OSIALOPTASE"/>
</dbReference>
<dbReference type="Pfam" id="PF00814">
    <property type="entry name" value="TsaD"/>
    <property type="match status" value="1"/>
</dbReference>
<dbReference type="FunFam" id="3.30.420.40:FF:000012">
    <property type="entry name" value="tRNA N6-adenosine threonylcarbamoyltransferase"/>
    <property type="match status" value="1"/>
</dbReference>
<dbReference type="GO" id="GO:0005506">
    <property type="term" value="F:iron ion binding"/>
    <property type="evidence" value="ECO:0007669"/>
    <property type="project" value="UniProtKB-UniRule"/>
</dbReference>
<dbReference type="EC" id="2.3.1.234" evidence="7"/>
<dbReference type="InterPro" id="IPR017860">
    <property type="entry name" value="Peptidase_M22_CS"/>
</dbReference>
<comment type="catalytic activity">
    <reaction evidence="6 7">
        <text>L-threonylcarbamoyladenylate + adenosine(37) in tRNA = N(6)-L-threonylcarbamoyladenosine(37) in tRNA + AMP + H(+)</text>
        <dbReference type="Rhea" id="RHEA:37059"/>
        <dbReference type="Rhea" id="RHEA-COMP:10162"/>
        <dbReference type="Rhea" id="RHEA-COMP:10163"/>
        <dbReference type="ChEBI" id="CHEBI:15378"/>
        <dbReference type="ChEBI" id="CHEBI:73682"/>
        <dbReference type="ChEBI" id="CHEBI:74411"/>
        <dbReference type="ChEBI" id="CHEBI:74418"/>
        <dbReference type="ChEBI" id="CHEBI:456215"/>
        <dbReference type="EC" id="2.3.1.234"/>
    </reaction>
</comment>
<dbReference type="InterPro" id="IPR022450">
    <property type="entry name" value="TsaD"/>
</dbReference>
<evidence type="ECO:0000256" key="2">
    <source>
        <dbReference type="ARBA" id="ARBA00022694"/>
    </source>
</evidence>
<accession>A0A7C4EM62</accession>
<dbReference type="PANTHER" id="PTHR11735:SF6">
    <property type="entry name" value="TRNA N6-ADENOSINE THREONYLCARBAMOYLTRANSFERASE, MITOCHONDRIAL"/>
    <property type="match status" value="1"/>
</dbReference>
<dbReference type="SUPFAM" id="SSF53067">
    <property type="entry name" value="Actin-like ATPase domain"/>
    <property type="match status" value="1"/>
</dbReference>
<sequence length="365" mass="38818">MICLGIETSCDETALALVRGRHQLGERMASQVDLHALFGGVVPELASREHLRRAAALYQDLLRDSGVRPEDIAGVAVARGPGLLGSLLVGVNLAKGLALGLGVPLVGVNHLHAHLMAAGLERDLPMPCLGLLISGGHTHLYRISSPLDFQLLGRTLDDAAGEALDKAAKLVNLPYPGGKFIDMLGRGHQPEPDLFPRPFTSRPGLDFSFSGLKTAVARHVADNPGLRIGRLPEDALPDVPGMGRFCASVNWAVAQTLRIKTRRALEAHRDARALVVAGGVAANSMIRAVLTELCAEHGVEAVFPSPALCTDNAVMIAHMGRLCLEAGLRHHMDLEAIPRGRAVPSDFASAPGGWERSPQKTSFLQ</sequence>
<dbReference type="NCBIfam" id="TIGR03723">
    <property type="entry name" value="T6A_TsaD_YgjD"/>
    <property type="match status" value="1"/>
</dbReference>
<dbReference type="AlphaFoldDB" id="A0A7C4EM62"/>
<feature type="binding site" evidence="7">
    <location>
        <position position="283"/>
    </location>
    <ligand>
        <name>substrate</name>
    </ligand>
</feature>
<feature type="binding site" evidence="7">
    <location>
        <begin position="132"/>
        <end position="136"/>
    </location>
    <ligand>
        <name>substrate</name>
    </ligand>
</feature>
<comment type="cofactor">
    <cofactor evidence="7">
        <name>Fe(2+)</name>
        <dbReference type="ChEBI" id="CHEBI:29033"/>
    </cofactor>
    <text evidence="7">Binds 1 Fe(2+) ion per subunit.</text>
</comment>
<evidence type="ECO:0000256" key="4">
    <source>
        <dbReference type="ARBA" id="ARBA00023004"/>
    </source>
</evidence>
<gene>
    <name evidence="7 9" type="primary">tsaD</name>
    <name evidence="9" type="ORF">ENR59_06225</name>
</gene>
<proteinExistence type="inferred from homology"/>
<dbReference type="GO" id="GO:0005737">
    <property type="term" value="C:cytoplasm"/>
    <property type="evidence" value="ECO:0007669"/>
    <property type="project" value="UniProtKB-SubCell"/>
</dbReference>
<feature type="binding site" evidence="7">
    <location>
        <position position="110"/>
    </location>
    <ligand>
        <name>Fe cation</name>
        <dbReference type="ChEBI" id="CHEBI:24875"/>
    </ligand>
</feature>
<dbReference type="InterPro" id="IPR000905">
    <property type="entry name" value="Gcp-like_dom"/>
</dbReference>
<dbReference type="Gene3D" id="3.30.420.40">
    <property type="match status" value="2"/>
</dbReference>
<dbReference type="GO" id="GO:0061711">
    <property type="term" value="F:tRNA N(6)-L-threonylcarbamoyladenine synthase activity"/>
    <property type="evidence" value="ECO:0007669"/>
    <property type="project" value="UniProtKB-EC"/>
</dbReference>
<dbReference type="InterPro" id="IPR017861">
    <property type="entry name" value="KAE1/TsaD"/>
</dbReference>
<evidence type="ECO:0000313" key="9">
    <source>
        <dbReference type="EMBL" id="HGG92534.1"/>
    </source>
</evidence>
<evidence type="ECO:0000259" key="8">
    <source>
        <dbReference type="Pfam" id="PF00814"/>
    </source>
</evidence>
<keyword evidence="7" id="KW-0963">Cytoplasm</keyword>
<dbReference type="GO" id="GO:0002949">
    <property type="term" value="P:tRNA threonylcarbamoyladenosine modification"/>
    <property type="evidence" value="ECO:0007669"/>
    <property type="project" value="UniProtKB-UniRule"/>
</dbReference>
<dbReference type="HAMAP" id="MF_01445">
    <property type="entry name" value="TsaD"/>
    <property type="match status" value="1"/>
</dbReference>
<keyword evidence="4 7" id="KW-0408">Iron</keyword>
<comment type="subcellular location">
    <subcellularLocation>
        <location evidence="7">Cytoplasm</location>
    </subcellularLocation>
</comment>
<evidence type="ECO:0000256" key="6">
    <source>
        <dbReference type="ARBA" id="ARBA00048117"/>
    </source>
</evidence>
<dbReference type="NCBIfam" id="TIGR00329">
    <property type="entry name" value="gcp_kae1"/>
    <property type="match status" value="1"/>
</dbReference>
<feature type="binding site" evidence="7">
    <location>
        <position position="165"/>
    </location>
    <ligand>
        <name>substrate</name>
    </ligand>
</feature>
<dbReference type="PROSITE" id="PS01016">
    <property type="entry name" value="GLYCOPROTEASE"/>
    <property type="match status" value="1"/>
</dbReference>
<comment type="function">
    <text evidence="7">Required for the formation of a threonylcarbamoyl group on adenosine at position 37 (t(6)A37) in tRNAs that read codons beginning with adenine. Is involved in the transfer of the threonylcarbamoyl moiety of threonylcarbamoyl-AMP (TC-AMP) to the N6 group of A37, together with TsaE and TsaB. TsaD likely plays a direct catalytic role in this reaction.</text>
</comment>
<organism evidence="9">
    <name type="scientific">Fundidesulfovibrio putealis</name>
    <dbReference type="NCBI Taxonomy" id="270496"/>
    <lineage>
        <taxon>Bacteria</taxon>
        <taxon>Pseudomonadati</taxon>
        <taxon>Thermodesulfobacteriota</taxon>
        <taxon>Desulfovibrionia</taxon>
        <taxon>Desulfovibrionales</taxon>
        <taxon>Desulfovibrionaceae</taxon>
        <taxon>Fundidesulfovibrio</taxon>
    </lineage>
</organism>